<dbReference type="OrthoDB" id="2418151at2"/>
<evidence type="ECO:0000313" key="2">
    <source>
        <dbReference type="EMBL" id="REG24317.1"/>
    </source>
</evidence>
<gene>
    <name evidence="2" type="ORF">DFR63_1414</name>
</gene>
<feature type="signal peptide" evidence="1">
    <location>
        <begin position="1"/>
        <end position="17"/>
    </location>
</feature>
<name>A0A3E0AX84_9STAP</name>
<dbReference type="AlphaFoldDB" id="A0A3E0AX84"/>
<dbReference type="Proteomes" id="UP000257076">
    <property type="component" value="Unassembled WGS sequence"/>
</dbReference>
<proteinExistence type="predicted"/>
<comment type="caution">
    <text evidence="2">The sequence shown here is derived from an EMBL/GenBank/DDBJ whole genome shotgun (WGS) entry which is preliminary data.</text>
</comment>
<feature type="chain" id="PRO_5039387175" description="Lipoprotein" evidence="1">
    <location>
        <begin position="18"/>
        <end position="151"/>
    </location>
</feature>
<reference evidence="2 3" key="1">
    <citation type="submission" date="2018-08" db="EMBL/GenBank/DDBJ databases">
        <title>Genomic Encyclopedia of Type Strains, Phase IV (KMG-IV): sequencing the most valuable type-strain genomes for metagenomic binning, comparative biology and taxonomic classification.</title>
        <authorList>
            <person name="Goeker M."/>
        </authorList>
    </citation>
    <scope>NUCLEOTIDE SEQUENCE [LARGE SCALE GENOMIC DNA]</scope>
    <source>
        <strain evidence="2 3">DSM 17274</strain>
    </source>
</reference>
<organism evidence="2 3">
    <name type="scientific">Jeotgalicoccus halotolerans</name>
    <dbReference type="NCBI Taxonomy" id="157227"/>
    <lineage>
        <taxon>Bacteria</taxon>
        <taxon>Bacillati</taxon>
        <taxon>Bacillota</taxon>
        <taxon>Bacilli</taxon>
        <taxon>Bacillales</taxon>
        <taxon>Staphylococcaceae</taxon>
        <taxon>Jeotgalicoccus</taxon>
    </lineage>
</organism>
<sequence>MNKILLTILSVVLLAVAGCGGEESELDGKTLGLTLPNPTVSEEDAENKEVKFTPNTPVLDFESAGDITLTFNGTTYPGEYSLEESNLSITVEDGDASMTIDFTEFEESDDEYFSYSGTVSDGELNEADETSQLTNVYKNFGLGEHYLFLEE</sequence>
<keyword evidence="1" id="KW-0732">Signal</keyword>
<dbReference type="EMBL" id="QUMW01000011">
    <property type="protein sequence ID" value="REG24317.1"/>
    <property type="molecule type" value="Genomic_DNA"/>
</dbReference>
<evidence type="ECO:0000313" key="3">
    <source>
        <dbReference type="Proteomes" id="UP000257076"/>
    </source>
</evidence>
<dbReference type="PROSITE" id="PS51257">
    <property type="entry name" value="PROKAR_LIPOPROTEIN"/>
    <property type="match status" value="1"/>
</dbReference>
<accession>A0A3E0AX84</accession>
<evidence type="ECO:0000256" key="1">
    <source>
        <dbReference type="SAM" id="SignalP"/>
    </source>
</evidence>
<protein>
    <recommendedName>
        <fullName evidence="4">Lipoprotein</fullName>
    </recommendedName>
</protein>
<evidence type="ECO:0008006" key="4">
    <source>
        <dbReference type="Google" id="ProtNLM"/>
    </source>
</evidence>
<keyword evidence="3" id="KW-1185">Reference proteome</keyword>
<dbReference type="RefSeq" id="WP_115885214.1">
    <property type="nucleotide sequence ID" value="NZ_CBCSHX010000003.1"/>
</dbReference>